<evidence type="ECO:0000313" key="8">
    <source>
        <dbReference type="EMBL" id="VYS62847.1"/>
    </source>
</evidence>
<dbReference type="Proteomes" id="UP000426265">
    <property type="component" value="Unassembled WGS sequence"/>
</dbReference>
<reference evidence="6 11" key="4">
    <citation type="submission" date="2020-09" db="EMBL/GenBank/DDBJ databases">
        <authorList>
            <person name="Ashkenazy H."/>
        </authorList>
    </citation>
    <scope>NUCLEOTIDE SEQUENCE [LARGE SCALE GENOMIC DNA]</scope>
    <source>
        <strain evidence="11">cv. Cdm-0</strain>
    </source>
</reference>
<dbReference type="AlphaFoldDB" id="A0A178UZJ6"/>
<dbReference type="GO" id="GO:0005634">
    <property type="term" value="C:nucleus"/>
    <property type="evidence" value="ECO:0007669"/>
    <property type="project" value="UniProtKB-SubCell"/>
</dbReference>
<evidence type="ECO:0000313" key="6">
    <source>
        <dbReference type="EMBL" id="CAD5328064.1"/>
    </source>
</evidence>
<dbReference type="GO" id="GO:0030880">
    <property type="term" value="C:RNA polymerase complex"/>
    <property type="evidence" value="ECO:0007669"/>
    <property type="project" value="InterPro"/>
</dbReference>
<dbReference type="InterPro" id="IPR038324">
    <property type="entry name" value="Rpb4/RPC9_sf"/>
</dbReference>
<organism evidence="7 9">
    <name type="scientific">Arabidopsis thaliana</name>
    <name type="common">Mouse-ear cress</name>
    <dbReference type="NCBI Taxonomy" id="3702"/>
    <lineage>
        <taxon>Eukaryota</taxon>
        <taxon>Viridiplantae</taxon>
        <taxon>Streptophyta</taxon>
        <taxon>Embryophyta</taxon>
        <taxon>Tracheophyta</taxon>
        <taxon>Spermatophyta</taxon>
        <taxon>Magnoliopsida</taxon>
        <taxon>eudicotyledons</taxon>
        <taxon>Gunneridae</taxon>
        <taxon>Pentapetalae</taxon>
        <taxon>rosids</taxon>
        <taxon>malvids</taxon>
        <taxon>Brassicales</taxon>
        <taxon>Brassicaceae</taxon>
        <taxon>Camelineae</taxon>
        <taxon>Arabidopsis</taxon>
    </lineage>
</organism>
<dbReference type="ExpressionAtlas" id="A0A178UZJ6">
    <property type="expression patterns" value="baseline and differential"/>
</dbReference>
<feature type="domain" description="RNA polymerase Rpb4/RPC9 core" evidence="5">
    <location>
        <begin position="84"/>
        <end position="205"/>
    </location>
</feature>
<dbReference type="SMART" id="SM00657">
    <property type="entry name" value="RPOL4c"/>
    <property type="match status" value="1"/>
</dbReference>
<dbReference type="Proteomes" id="UP000078284">
    <property type="component" value="Chromosome 4"/>
</dbReference>
<dbReference type="FunFam" id="1.20.1250.40:FF:000024">
    <property type="entry name" value="DNA-directed RNA polymerases IV and V subunit 4"/>
    <property type="match status" value="1"/>
</dbReference>
<evidence type="ECO:0000313" key="7">
    <source>
        <dbReference type="EMBL" id="OAO99449.1"/>
    </source>
</evidence>
<keyword evidence="2" id="KW-0539">Nucleus</keyword>
<reference evidence="8 10" key="3">
    <citation type="submission" date="2019-11" db="EMBL/GenBank/DDBJ databases">
        <authorList>
            <person name="Jiao W.-B."/>
            <person name="Schneeberger K."/>
        </authorList>
    </citation>
    <scope>NUCLEOTIDE SEQUENCE [LARGE SCALE GENOMIC DNA]</scope>
    <source>
        <strain evidence="10">cv. An-1</strain>
    </source>
</reference>
<dbReference type="EMBL" id="LUHQ01000004">
    <property type="protein sequence ID" value="OAO99449.1"/>
    <property type="molecule type" value="Genomic_DNA"/>
</dbReference>
<dbReference type="InterPro" id="IPR006590">
    <property type="entry name" value="RNA_pol_Rpb4/RPC9_core"/>
</dbReference>
<dbReference type="GO" id="GO:0006352">
    <property type="term" value="P:DNA-templated transcription initiation"/>
    <property type="evidence" value="ECO:0007669"/>
    <property type="project" value="InterPro"/>
</dbReference>
<evidence type="ECO:0000256" key="2">
    <source>
        <dbReference type="ARBA" id="ARBA00023242"/>
    </source>
</evidence>
<dbReference type="GO" id="GO:0000166">
    <property type="term" value="F:nucleotide binding"/>
    <property type="evidence" value="ECO:0007669"/>
    <property type="project" value="InterPro"/>
</dbReference>
<comment type="similarity">
    <text evidence="3">Belongs to the eukaryotic RPB4 RNA polymerase subunit family.</text>
</comment>
<name>A0A178UZJ6_ARATH</name>
<accession>A0A178UZJ6</accession>
<evidence type="ECO:0000313" key="11">
    <source>
        <dbReference type="Proteomes" id="UP000516314"/>
    </source>
</evidence>
<feature type="compositionally biased region" description="Polar residues" evidence="4">
    <location>
        <begin position="48"/>
        <end position="60"/>
    </location>
</feature>
<dbReference type="InterPro" id="IPR005574">
    <property type="entry name" value="Rpb4/RPC9"/>
</dbReference>
<sequence>MSEKGGKGLKSSLKSKDGGKDGSSTKLKKGRKIHFDQGTPPANYKILNGSSDQQPFQSSAAKGGKGDKPTKSSKNSLHSFELKDLPENAECMMDCEAFQILDGIKGQLVGLSEDPSIKIPVSYDRALAYVESCVHYTNPQSVRKVLEPLKTYGISDGEMCVIANASSESVDEVLAFIPSLKTKKEVINQPLQDALEELSKLKKSE</sequence>
<evidence type="ECO:0000313" key="10">
    <source>
        <dbReference type="Proteomes" id="UP000426265"/>
    </source>
</evidence>
<feature type="region of interest" description="Disordered" evidence="4">
    <location>
        <begin position="1"/>
        <end position="79"/>
    </location>
</feature>
<dbReference type="InterPro" id="IPR010997">
    <property type="entry name" value="HRDC-like_sf"/>
</dbReference>
<evidence type="ECO:0000259" key="5">
    <source>
        <dbReference type="SMART" id="SM00657"/>
    </source>
</evidence>
<gene>
    <name evidence="7" type="ordered locus">AXX17_At4g18660</name>
    <name evidence="8" type="ORF">AN1_LOCUS18270</name>
    <name evidence="6" type="ORF">AT9943_LOCUS15738</name>
</gene>
<dbReference type="Gene3D" id="1.20.1250.40">
    <property type="match status" value="1"/>
</dbReference>
<dbReference type="PANTHER" id="PTHR21297">
    <property type="entry name" value="DNA-DIRECTED RNA POLYMERASE II"/>
    <property type="match status" value="1"/>
</dbReference>
<evidence type="ECO:0000256" key="4">
    <source>
        <dbReference type="SAM" id="MobiDB-lite"/>
    </source>
</evidence>
<dbReference type="SUPFAM" id="SSF47819">
    <property type="entry name" value="HRDC-like"/>
    <property type="match status" value="1"/>
</dbReference>
<evidence type="ECO:0000256" key="1">
    <source>
        <dbReference type="ARBA" id="ARBA00004123"/>
    </source>
</evidence>
<reference evidence="7" key="2">
    <citation type="submission" date="2016-03" db="EMBL/GenBank/DDBJ databases">
        <title>Full-length assembly of Arabidopsis thaliana Ler reveals the complement of translocations and inversions.</title>
        <authorList>
            <person name="Zapata L."/>
            <person name="Schneeberger K."/>
            <person name="Ossowski S."/>
        </authorList>
    </citation>
    <scope>NUCLEOTIDE SEQUENCE [LARGE SCALE GENOMIC DNA]</scope>
    <source>
        <tissue evidence="7">Leaf</tissue>
    </source>
</reference>
<protein>
    <submittedName>
        <fullName evidence="6">(thale cress) hypothetical protein</fullName>
    </submittedName>
    <submittedName>
        <fullName evidence="7">RDM2</fullName>
    </submittedName>
</protein>
<dbReference type="EMBL" id="LR881469">
    <property type="protein sequence ID" value="CAD5328064.1"/>
    <property type="molecule type" value="Genomic_DNA"/>
</dbReference>
<proteinExistence type="inferred from homology"/>
<dbReference type="EMBL" id="CACRSJ010000109">
    <property type="protein sequence ID" value="VYS62847.1"/>
    <property type="molecule type" value="Genomic_DNA"/>
</dbReference>
<evidence type="ECO:0000256" key="3">
    <source>
        <dbReference type="ARBA" id="ARBA00025724"/>
    </source>
</evidence>
<dbReference type="Pfam" id="PF03874">
    <property type="entry name" value="RNA_pol_Rpb4"/>
    <property type="match status" value="1"/>
</dbReference>
<dbReference type="InterPro" id="IPR045222">
    <property type="entry name" value="Rpb4-like"/>
</dbReference>
<comment type="subcellular location">
    <subcellularLocation>
        <location evidence="1">Nucleus</location>
    </subcellularLocation>
</comment>
<dbReference type="Proteomes" id="UP000516314">
    <property type="component" value="Chromosome 4"/>
</dbReference>
<evidence type="ECO:0000313" key="9">
    <source>
        <dbReference type="Proteomes" id="UP000078284"/>
    </source>
</evidence>
<reference evidence="9" key="1">
    <citation type="journal article" date="2016" name="Proc. Natl. Acad. Sci. U.S.A.">
        <title>Chromosome-level assembly of Arabidopsis thaliana Ler reveals the extent of translocation and inversion polymorphisms.</title>
        <authorList>
            <person name="Zapata L."/>
            <person name="Ding J."/>
            <person name="Willing E.M."/>
            <person name="Hartwig B."/>
            <person name="Bezdan D."/>
            <person name="Jiao W.B."/>
            <person name="Patel V."/>
            <person name="Velikkakam James G."/>
            <person name="Koornneef M."/>
            <person name="Ossowski S."/>
            <person name="Schneeberger K."/>
        </authorList>
    </citation>
    <scope>NUCLEOTIDE SEQUENCE [LARGE SCALE GENOMIC DNA]</scope>
    <source>
        <strain evidence="9">cv. Landsberg erecta</strain>
    </source>
</reference>